<comment type="caution">
    <text evidence="1">The sequence shown here is derived from an EMBL/GenBank/DDBJ whole genome shotgun (WGS) entry which is preliminary data.</text>
</comment>
<proteinExistence type="predicted"/>
<dbReference type="AlphaFoldDB" id="A0A4Z1GZZ7"/>
<name>A0A4Z1GZZ7_9HELO</name>
<evidence type="ECO:0000313" key="1">
    <source>
        <dbReference type="EMBL" id="TGO40650.1"/>
    </source>
</evidence>
<evidence type="ECO:0000313" key="2">
    <source>
        <dbReference type="Proteomes" id="UP000297814"/>
    </source>
</evidence>
<sequence length="146" mass="16154">MTFVADTNAKTSAQTPVPKCPLIFEYRYGGELIKEMYNLNACITSHIPRHPASSPGARQGFEAPSLITRDTWPSSTKLKIYTRPLETGKLSHDCSQAPLVRRGPVLSNLFHEVLLAWLGLRSVCCMVVEVDDAPSGVAPSDQIKWR</sequence>
<dbReference type="EMBL" id="PQXK01000033">
    <property type="protein sequence ID" value="TGO40650.1"/>
    <property type="molecule type" value="Genomic_DNA"/>
</dbReference>
<organism evidence="1 2">
    <name type="scientific">Botrytis hyacinthi</name>
    <dbReference type="NCBI Taxonomy" id="278943"/>
    <lineage>
        <taxon>Eukaryota</taxon>
        <taxon>Fungi</taxon>
        <taxon>Dikarya</taxon>
        <taxon>Ascomycota</taxon>
        <taxon>Pezizomycotina</taxon>
        <taxon>Leotiomycetes</taxon>
        <taxon>Helotiales</taxon>
        <taxon>Sclerotiniaceae</taxon>
        <taxon>Botrytis</taxon>
    </lineage>
</organism>
<accession>A0A4Z1GZZ7</accession>
<gene>
    <name evidence="1" type="ORF">BHYA_0033g00030</name>
</gene>
<keyword evidence="2" id="KW-1185">Reference proteome</keyword>
<reference evidence="1 2" key="1">
    <citation type="submission" date="2017-12" db="EMBL/GenBank/DDBJ databases">
        <title>Comparative genomics of Botrytis spp.</title>
        <authorList>
            <person name="Valero-Jimenez C.A."/>
            <person name="Tapia P."/>
            <person name="Veloso J."/>
            <person name="Silva-Moreno E."/>
            <person name="Staats M."/>
            <person name="Valdes J.H."/>
            <person name="Van Kan J.A.L."/>
        </authorList>
    </citation>
    <scope>NUCLEOTIDE SEQUENCE [LARGE SCALE GENOMIC DNA]</scope>
    <source>
        <strain evidence="1 2">Bh0001</strain>
    </source>
</reference>
<dbReference type="Proteomes" id="UP000297814">
    <property type="component" value="Unassembled WGS sequence"/>
</dbReference>
<protein>
    <submittedName>
        <fullName evidence="1">Uncharacterized protein</fullName>
    </submittedName>
</protein>